<sequence length="94" mass="10462">MGPTLTLQRFKRAHLQNPAAAFNHLMFAILAFFMIQQQLVDLRPAMTSGPWVAQALHYQPRTPPPVFEPDQIYTEEALLEQYTSQSHGAGAPGG</sequence>
<feature type="transmembrane region" description="Helical" evidence="1">
    <location>
        <begin position="21"/>
        <end position="40"/>
    </location>
</feature>
<reference evidence="2 3" key="1">
    <citation type="journal article" date="2014" name="Nat. Commun.">
        <title>Physiological and genomic features of highly alkaliphilic hydrogen-utilizing Betaproteobacteria from a continental serpentinizing site.</title>
        <authorList>
            <person name="Suzuki S."/>
            <person name="Kuenen J.G."/>
            <person name="Schipper K."/>
            <person name="van der Velde S."/>
            <person name="Ishii S."/>
            <person name="Wu A."/>
            <person name="Sorokin D.Y."/>
            <person name="Tenney A."/>
            <person name="Meng X.Y."/>
            <person name="Morrill P.L."/>
            <person name="Kamagata Y."/>
            <person name="Muyzer G."/>
            <person name="Nealson K.H."/>
        </authorList>
    </citation>
    <scope>NUCLEOTIDE SEQUENCE [LARGE SCALE GENOMIC DNA]</scope>
    <source>
        <strain evidence="2 3">B1</strain>
    </source>
</reference>
<name>A0A060NXN7_9BURK</name>
<keyword evidence="1" id="KW-1133">Transmembrane helix</keyword>
<dbReference type="KEGG" id="cbab:SMCB_2065"/>
<dbReference type="HOGENOM" id="CLU_2381232_0_0_4"/>
<gene>
    <name evidence="2" type="ORF">SMCB_2065</name>
</gene>
<dbReference type="OrthoDB" id="9182891at2"/>
<organism evidence="2 3">
    <name type="scientific">Serpentinimonas maccroryi</name>
    <dbReference type="NCBI Taxonomy" id="1458426"/>
    <lineage>
        <taxon>Bacteria</taxon>
        <taxon>Pseudomonadati</taxon>
        <taxon>Pseudomonadota</taxon>
        <taxon>Betaproteobacteria</taxon>
        <taxon>Burkholderiales</taxon>
        <taxon>Comamonadaceae</taxon>
        <taxon>Serpentinimonas</taxon>
    </lineage>
</organism>
<proteinExistence type="predicted"/>
<dbReference type="AlphaFoldDB" id="A0A060NXN7"/>
<keyword evidence="3" id="KW-1185">Reference proteome</keyword>
<keyword evidence="1" id="KW-0472">Membrane</keyword>
<keyword evidence="1" id="KW-0812">Transmembrane</keyword>
<protein>
    <submittedName>
        <fullName evidence="2">Uncharacterized membrane protein, required for N-linked glycosylation</fullName>
    </submittedName>
</protein>
<evidence type="ECO:0000313" key="2">
    <source>
        <dbReference type="EMBL" id="BAO84293.1"/>
    </source>
</evidence>
<evidence type="ECO:0000313" key="3">
    <source>
        <dbReference type="Proteomes" id="UP000066014"/>
    </source>
</evidence>
<accession>A0A060NXN7</accession>
<evidence type="ECO:0000256" key="1">
    <source>
        <dbReference type="SAM" id="Phobius"/>
    </source>
</evidence>
<dbReference type="EMBL" id="AP014569">
    <property type="protein sequence ID" value="BAO84293.1"/>
    <property type="molecule type" value="Genomic_DNA"/>
</dbReference>
<dbReference type="Proteomes" id="UP000066014">
    <property type="component" value="Chromosome"/>
</dbReference>
<dbReference type="RefSeq" id="WP_045536805.1">
    <property type="nucleotide sequence ID" value="NZ_AP014569.1"/>
</dbReference>